<reference evidence="1" key="1">
    <citation type="submission" date="2020-12" db="EMBL/GenBank/DDBJ databases">
        <title>PHA producing bacteria isolated from mangrove.</title>
        <authorList>
            <person name="Zheng W."/>
            <person name="Yu S."/>
            <person name="Huang Y."/>
        </authorList>
    </citation>
    <scope>NUCLEOTIDE SEQUENCE</scope>
    <source>
        <strain evidence="1">GN22-4</strain>
    </source>
</reference>
<evidence type="ECO:0000313" key="2">
    <source>
        <dbReference type="Proteomes" id="UP000664578"/>
    </source>
</evidence>
<dbReference type="Proteomes" id="UP000664578">
    <property type="component" value="Unassembled WGS sequence"/>
</dbReference>
<accession>A0A8I1SN62</accession>
<dbReference type="AlphaFoldDB" id="A0A8I1SN62"/>
<protein>
    <submittedName>
        <fullName evidence="1">Uncharacterized protein</fullName>
    </submittedName>
</protein>
<name>A0A8I1SN62_9BACI</name>
<proteinExistence type="predicted"/>
<sequence length="83" mass="9938">MEKQYQLMFVFRTKQLSLLHCVGMDYVNGSMFCVLLNSPNDSVQIDYMTNHYPRPLINHLTREKERIDSGFYDIRTWGMSLYH</sequence>
<dbReference type="RefSeq" id="WP_206782298.1">
    <property type="nucleotide sequence ID" value="NZ_JAEMWV010000002.1"/>
</dbReference>
<evidence type="ECO:0000313" key="1">
    <source>
        <dbReference type="EMBL" id="MBN8251091.1"/>
    </source>
</evidence>
<dbReference type="EMBL" id="JAEMWV010000002">
    <property type="protein sequence ID" value="MBN8251091.1"/>
    <property type="molecule type" value="Genomic_DNA"/>
</dbReference>
<organism evidence="1 2">
    <name type="scientific">Priestia flexa</name>
    <dbReference type="NCBI Taxonomy" id="86664"/>
    <lineage>
        <taxon>Bacteria</taxon>
        <taxon>Bacillati</taxon>
        <taxon>Bacillota</taxon>
        <taxon>Bacilli</taxon>
        <taxon>Bacillales</taxon>
        <taxon>Bacillaceae</taxon>
        <taxon>Priestia</taxon>
    </lineage>
</organism>
<comment type="caution">
    <text evidence="1">The sequence shown here is derived from an EMBL/GenBank/DDBJ whole genome shotgun (WGS) entry which is preliminary data.</text>
</comment>
<gene>
    <name evidence="1" type="ORF">JF537_05775</name>
</gene>